<evidence type="ECO:0000313" key="2">
    <source>
        <dbReference type="EMBL" id="APU92940.1"/>
    </source>
</evidence>
<keyword evidence="2" id="KW-0378">Hydrolase</keyword>
<keyword evidence="2" id="KW-0255">Endonuclease</keyword>
<keyword evidence="3" id="KW-1185">Reference proteome</keyword>
<reference evidence="2 3" key="1">
    <citation type="journal article" date="2017" name="Front. Microbiol.">
        <title>Prevalence, Host Range, and Comparative Genomic Analysis of Temperate Ochrobactrum Phages.</title>
        <authorList>
            <person name="Jackel C."/>
            <person name="Hertwig S."/>
            <person name="Scholz H.C."/>
            <person name="Nockler K."/>
            <person name="Reetz J."/>
            <person name="Hammerl J.A."/>
        </authorList>
    </citation>
    <scope>NUCLEOTIDE SEQUENCE [LARGE SCALE GENOMIC DNA]</scope>
</reference>
<dbReference type="Proteomes" id="UP000221249">
    <property type="component" value="Segment"/>
</dbReference>
<name>A0A219YFC0_9CAUD</name>
<proteinExistence type="predicted"/>
<sequence length="182" mass="19134">MPRIQCLLGPQSDIYVGGVAYNFTTDEHGRAVANVPSQLHAQCFLSTQHYRLLPDDMILGDAVQTEQIVNDDDMEVVSQIVEPGASNQQSADDTGNGGDNSGANSDENGEGEDADASNGDQDGQKGDESQQPNGQPGEQQKAPEGEGTTVTPQPDASDVAKPEKKKAGRPKKADAATKVNAE</sequence>
<keyword evidence="2" id="KW-0540">Nuclease</keyword>
<accession>A0A219YFC0</accession>
<feature type="compositionally biased region" description="Polar residues" evidence="1">
    <location>
        <begin position="129"/>
        <end position="138"/>
    </location>
</feature>
<protein>
    <submittedName>
        <fullName evidence="2">DNA nuclease/DNA endonuclease</fullName>
    </submittedName>
</protein>
<dbReference type="EMBL" id="KY417925">
    <property type="protein sequence ID" value="APU92940.1"/>
    <property type="molecule type" value="Genomic_DNA"/>
</dbReference>
<organism evidence="2 3">
    <name type="scientific">Ochrobactrum phage POI1126</name>
    <dbReference type="NCBI Taxonomy" id="1932118"/>
    <lineage>
        <taxon>Viruses</taxon>
        <taxon>Duplodnaviria</taxon>
        <taxon>Heunggongvirae</taxon>
        <taxon>Uroviricota</taxon>
        <taxon>Caudoviricetes</taxon>
        <taxon>Namazuvirus</taxon>
        <taxon>Namazuvirus POI1126</taxon>
    </lineage>
</organism>
<gene>
    <name evidence="2" type="ORF">POI1126_12</name>
</gene>
<dbReference type="GO" id="GO:0004519">
    <property type="term" value="F:endonuclease activity"/>
    <property type="evidence" value="ECO:0007669"/>
    <property type="project" value="UniProtKB-KW"/>
</dbReference>
<evidence type="ECO:0000256" key="1">
    <source>
        <dbReference type="SAM" id="MobiDB-lite"/>
    </source>
</evidence>
<evidence type="ECO:0000313" key="3">
    <source>
        <dbReference type="Proteomes" id="UP000221249"/>
    </source>
</evidence>
<feature type="region of interest" description="Disordered" evidence="1">
    <location>
        <begin position="79"/>
        <end position="182"/>
    </location>
</feature>
<feature type="compositionally biased region" description="Basic and acidic residues" evidence="1">
    <location>
        <begin position="171"/>
        <end position="182"/>
    </location>
</feature>